<evidence type="ECO:0000256" key="1">
    <source>
        <dbReference type="ARBA" id="ARBA00022448"/>
    </source>
</evidence>
<feature type="transmembrane region" description="Helical" evidence="9">
    <location>
        <begin position="284"/>
        <end position="303"/>
    </location>
</feature>
<keyword evidence="5 9" id="KW-0812">Transmembrane</keyword>
<evidence type="ECO:0000256" key="6">
    <source>
        <dbReference type="ARBA" id="ARBA00022847"/>
    </source>
</evidence>
<keyword evidence="8 9" id="KW-0472">Membrane</keyword>
<keyword evidence="4" id="KW-0762">Sugar transport</keyword>
<feature type="transmembrane region" description="Helical" evidence="9">
    <location>
        <begin position="315"/>
        <end position="334"/>
    </location>
</feature>
<feature type="transmembrane region" description="Helical" evidence="9">
    <location>
        <begin position="258"/>
        <end position="278"/>
    </location>
</feature>
<feature type="transmembrane region" description="Helical" evidence="9">
    <location>
        <begin position="213"/>
        <end position="237"/>
    </location>
</feature>
<evidence type="ECO:0000313" key="10">
    <source>
        <dbReference type="EMBL" id="XCB33280.1"/>
    </source>
</evidence>
<keyword evidence="3" id="KW-0997">Cell inner membrane</keyword>
<gene>
    <name evidence="10" type="ORF">RBB77_23155</name>
</gene>
<reference evidence="10" key="1">
    <citation type="submission" date="2023-08" db="EMBL/GenBank/DDBJ databases">
        <authorList>
            <person name="Messyasz A."/>
            <person name="Mannisto M.K."/>
            <person name="Kerkhof L.J."/>
            <person name="Haggblom M."/>
        </authorList>
    </citation>
    <scope>NUCLEOTIDE SEQUENCE</scope>
    <source>
        <strain evidence="10">X5P6</strain>
    </source>
</reference>
<dbReference type="GO" id="GO:0015293">
    <property type="term" value="F:symporter activity"/>
    <property type="evidence" value="ECO:0007669"/>
    <property type="project" value="UniProtKB-KW"/>
</dbReference>
<dbReference type="EMBL" id="CP132942">
    <property type="protein sequence ID" value="XCB33280.1"/>
    <property type="molecule type" value="Genomic_DNA"/>
</dbReference>
<accession>A0AAU7ZQT4</accession>
<sequence length="337" mass="35903">MTGTVLAGVGLTVVAGAMSGNCMLPMKYARRWRPENVWFVFSVVSLLLLPWALAFAVVHQLLDVYRRLRTNEMMTPLLFGAGWGIAQILFGVSIRRLGMSVGYAIIVGLGAVLGTLVPLFVGQRTFVSNAGLVRILAGVVVMVLGIALTAWGGQVKERARVTEISDEPQRGYVVSVLLAMLCGVLAPMLNYAFAFGQGLAVEAARLGNSPVAAAYAVWPVALLGGLIPNIGYSVYLLQRNSSWAAFGHSARDVIWPSLMGVLWMGAFALYGMSAVYLGALGTSIGWGLFQIFMIMAATMSGLLTAEWRGAPRNAMTLLATGMVGLIGATLLLSFRGH</sequence>
<dbReference type="GO" id="GO:0016020">
    <property type="term" value="C:membrane"/>
    <property type="evidence" value="ECO:0007669"/>
    <property type="project" value="InterPro"/>
</dbReference>
<feature type="transmembrane region" description="Helical" evidence="9">
    <location>
        <begin position="6"/>
        <end position="24"/>
    </location>
</feature>
<dbReference type="RefSeq" id="WP_353064119.1">
    <property type="nucleotide sequence ID" value="NZ_CP132942.1"/>
</dbReference>
<protein>
    <submittedName>
        <fullName evidence="10">L-rhamnose/proton symporter RhaT</fullName>
    </submittedName>
</protein>
<dbReference type="GO" id="GO:0015153">
    <property type="term" value="F:rhamnose transmembrane transporter activity"/>
    <property type="evidence" value="ECO:0007669"/>
    <property type="project" value="InterPro"/>
</dbReference>
<keyword evidence="7 9" id="KW-1133">Transmembrane helix</keyword>
<evidence type="ECO:0000256" key="8">
    <source>
        <dbReference type="ARBA" id="ARBA00023136"/>
    </source>
</evidence>
<feature type="transmembrane region" description="Helical" evidence="9">
    <location>
        <begin position="74"/>
        <end position="94"/>
    </location>
</feature>
<feature type="transmembrane region" description="Helical" evidence="9">
    <location>
        <begin position="132"/>
        <end position="151"/>
    </location>
</feature>
<keyword evidence="6" id="KW-0769">Symport</keyword>
<evidence type="ECO:0000256" key="5">
    <source>
        <dbReference type="ARBA" id="ARBA00022692"/>
    </source>
</evidence>
<keyword evidence="2" id="KW-1003">Cell membrane</keyword>
<evidence type="ECO:0000256" key="4">
    <source>
        <dbReference type="ARBA" id="ARBA00022597"/>
    </source>
</evidence>
<dbReference type="KEGG" id="tpsc:RBB77_23155"/>
<feature type="transmembrane region" description="Helical" evidence="9">
    <location>
        <begin position="36"/>
        <end position="62"/>
    </location>
</feature>
<dbReference type="Pfam" id="PF06379">
    <property type="entry name" value="RhaT"/>
    <property type="match status" value="1"/>
</dbReference>
<reference evidence="10" key="2">
    <citation type="journal article" date="2024" name="Environ. Microbiol.">
        <title>Genome analysis and description of Tunturibacter gen. nov. expands the diversity of Terriglobia in tundra soils.</title>
        <authorList>
            <person name="Messyasz A."/>
            <person name="Mannisto M.K."/>
            <person name="Kerkhof L.J."/>
            <person name="Haggblom M.M."/>
        </authorList>
    </citation>
    <scope>NUCLEOTIDE SEQUENCE</scope>
    <source>
        <strain evidence="10">X5P6</strain>
    </source>
</reference>
<evidence type="ECO:0000256" key="7">
    <source>
        <dbReference type="ARBA" id="ARBA00022989"/>
    </source>
</evidence>
<keyword evidence="1" id="KW-0813">Transport</keyword>
<feature type="transmembrane region" description="Helical" evidence="9">
    <location>
        <begin position="172"/>
        <end position="193"/>
    </location>
</feature>
<dbReference type="InterPro" id="IPR004673">
    <property type="entry name" value="L-rhamnose-proton_sym_RhaT"/>
</dbReference>
<evidence type="ECO:0000256" key="3">
    <source>
        <dbReference type="ARBA" id="ARBA00022519"/>
    </source>
</evidence>
<evidence type="ECO:0000256" key="9">
    <source>
        <dbReference type="SAM" id="Phobius"/>
    </source>
</evidence>
<feature type="transmembrane region" description="Helical" evidence="9">
    <location>
        <begin position="101"/>
        <end position="120"/>
    </location>
</feature>
<name>A0AAU7ZQT4_9BACT</name>
<proteinExistence type="predicted"/>
<organism evidence="10">
    <name type="scientific">Tunturiibacter psychrotolerans</name>
    <dbReference type="NCBI Taxonomy" id="3069686"/>
    <lineage>
        <taxon>Bacteria</taxon>
        <taxon>Pseudomonadati</taxon>
        <taxon>Acidobacteriota</taxon>
        <taxon>Terriglobia</taxon>
        <taxon>Terriglobales</taxon>
        <taxon>Acidobacteriaceae</taxon>
        <taxon>Tunturiibacter</taxon>
    </lineage>
</organism>
<dbReference type="AlphaFoldDB" id="A0AAU7ZQT4"/>
<evidence type="ECO:0000256" key="2">
    <source>
        <dbReference type="ARBA" id="ARBA00022475"/>
    </source>
</evidence>